<keyword evidence="8" id="KW-1185">Reference proteome</keyword>
<dbReference type="PANTHER" id="PTHR23327:SF42">
    <property type="entry name" value="LON PEPTIDASE N-TERMINAL DOMAIN AND RING FINGER PROTEIN C14F5.10C"/>
    <property type="match status" value="1"/>
</dbReference>
<name>A0AAJ7U6T1_PETMA</name>
<dbReference type="SMART" id="SM00464">
    <property type="entry name" value="LON"/>
    <property type="match status" value="1"/>
</dbReference>
<organism evidence="8 9">
    <name type="scientific">Petromyzon marinus</name>
    <name type="common">Sea lamprey</name>
    <dbReference type="NCBI Taxonomy" id="7757"/>
    <lineage>
        <taxon>Eukaryota</taxon>
        <taxon>Metazoa</taxon>
        <taxon>Chordata</taxon>
        <taxon>Craniata</taxon>
        <taxon>Vertebrata</taxon>
        <taxon>Cyclostomata</taxon>
        <taxon>Hyperoartia</taxon>
        <taxon>Petromyzontiformes</taxon>
        <taxon>Petromyzontidae</taxon>
        <taxon>Petromyzon</taxon>
    </lineage>
</organism>
<dbReference type="SMART" id="SM00184">
    <property type="entry name" value="RING"/>
    <property type="match status" value="2"/>
</dbReference>
<evidence type="ECO:0000256" key="2">
    <source>
        <dbReference type="ARBA" id="ARBA00022771"/>
    </source>
</evidence>
<dbReference type="InterPro" id="IPR019734">
    <property type="entry name" value="TPR_rpt"/>
</dbReference>
<dbReference type="InterPro" id="IPR001841">
    <property type="entry name" value="Znf_RING"/>
</dbReference>
<dbReference type="InterPro" id="IPR003111">
    <property type="entry name" value="Lon_prtase_N"/>
</dbReference>
<dbReference type="KEGG" id="pmrn:116954406"/>
<reference evidence="9" key="1">
    <citation type="submission" date="2025-08" db="UniProtKB">
        <authorList>
            <consortium name="RefSeq"/>
        </authorList>
    </citation>
    <scope>IDENTIFICATION</scope>
    <source>
        <tissue evidence="9">Sperm</tissue>
    </source>
</reference>
<dbReference type="Pfam" id="PF13923">
    <property type="entry name" value="zf-C3HC4_2"/>
    <property type="match status" value="1"/>
</dbReference>
<dbReference type="AlphaFoldDB" id="A0AAJ7U6T1"/>
<dbReference type="CDD" id="cd16514">
    <property type="entry name" value="RING-HC_LONFs_rpt2"/>
    <property type="match status" value="1"/>
</dbReference>
<accession>A0AAJ7U6T1</accession>
<feature type="domain" description="Lon N-terminal" evidence="7">
    <location>
        <begin position="574"/>
        <end position="776"/>
    </location>
</feature>
<dbReference type="InterPro" id="IPR017907">
    <property type="entry name" value="Znf_RING_CS"/>
</dbReference>
<dbReference type="PANTHER" id="PTHR23327">
    <property type="entry name" value="RING FINGER PROTEIN 127"/>
    <property type="match status" value="1"/>
</dbReference>
<dbReference type="SUPFAM" id="SSF57850">
    <property type="entry name" value="RING/U-box"/>
    <property type="match status" value="2"/>
</dbReference>
<evidence type="ECO:0000313" key="8">
    <source>
        <dbReference type="Proteomes" id="UP001318040"/>
    </source>
</evidence>
<feature type="domain" description="RING-type" evidence="6">
    <location>
        <begin position="491"/>
        <end position="529"/>
    </location>
</feature>
<dbReference type="Proteomes" id="UP001318040">
    <property type="component" value="Chromosome 3"/>
</dbReference>
<feature type="compositionally biased region" description="Low complexity" evidence="5">
    <location>
        <begin position="796"/>
        <end position="840"/>
    </location>
</feature>
<evidence type="ECO:0000256" key="3">
    <source>
        <dbReference type="ARBA" id="ARBA00022833"/>
    </source>
</evidence>
<feature type="region of interest" description="Disordered" evidence="5">
    <location>
        <begin position="778"/>
        <end position="840"/>
    </location>
</feature>
<keyword evidence="3" id="KW-0862">Zinc</keyword>
<dbReference type="Pfam" id="PF13432">
    <property type="entry name" value="TPR_16"/>
    <property type="match status" value="2"/>
</dbReference>
<dbReference type="PROSITE" id="PS00518">
    <property type="entry name" value="ZF_RING_1"/>
    <property type="match status" value="1"/>
</dbReference>
<evidence type="ECO:0000256" key="5">
    <source>
        <dbReference type="SAM" id="MobiDB-lite"/>
    </source>
</evidence>
<evidence type="ECO:0000256" key="1">
    <source>
        <dbReference type="ARBA" id="ARBA00022723"/>
    </source>
</evidence>
<keyword evidence="1" id="KW-0479">Metal-binding</keyword>
<dbReference type="Pfam" id="PF02190">
    <property type="entry name" value="LON_substr_bdg"/>
    <property type="match status" value="1"/>
</dbReference>
<dbReference type="Gene3D" id="2.30.130.40">
    <property type="entry name" value="LON domain-like"/>
    <property type="match status" value="1"/>
</dbReference>
<evidence type="ECO:0000313" key="9">
    <source>
        <dbReference type="RefSeq" id="XP_032830785.1"/>
    </source>
</evidence>
<feature type="region of interest" description="Disordered" evidence="5">
    <location>
        <begin position="1"/>
        <end position="20"/>
    </location>
</feature>
<feature type="region of interest" description="Disordered" evidence="5">
    <location>
        <begin position="77"/>
        <end position="109"/>
    </location>
</feature>
<sequence length="1213" mass="130846">MFKQVSTAMATPPSAEALDAEGSDAALRRGDALARQGRLDDALDAYAAARRLGVALSGERLFALARLMAARLRVNINNNNTNNHSGEASRRRNLAPSGKRGEADTAGAAGSAFAGSGSAGFAGSPGPASVGSGSGSASLVRPGGLGGAARSGLGSEMSAGSASVSGLFDCCLCRLWLSEPVTLSCGHSCCRSCAELRVPGAAFDEAASSQVASSQAASSQAASSQAASSQAASSQAASSQAASSQGAARELAVEACGTCGAVSARAPGTPVRVNVLLGGLLAKWFPRRAEAAQLRVEAARLFAVGAELRTTLGMCERALALDPGDVGALVIGSKVRLEMGDPTGALRDAEQACRAQPHNAQAVVARGWSLLALGRQEEAVGALLRGLALDATQESAARAIGEILSEWLSPVPEQVGVASRSLKCGTFLESLGNQPANHCTEGQVEVHKKRKHSVSDSDCDGEGQPPHPDSAECYYIREVPRHRIDPSDLECSLCMRLLWEPVTTPCGHTFCTACLERSLDHRHQCPLCKEGLVEFLARAVFTRNACLEGVMVHFLAEERRERERQNAEERKEMAGEVPIFVCTVAFPWVPCPLHVFEARYRLMLRRCIRDGTRSFGMCAWDQQHGFADVGCMLEVRGVHLYPDGRSLVSAVGGRRFQVTERSARDGYSTARVALLHDTPVRGDAVRELCRLHEVVRTCAERWFSKLEPRYHGCISQHFGDMPQTEPDIQTRPDGPAWLWWLIAVLPLEPRVQLGLLGLTSLPARLAAVAQLLAHTVRTHAPQPPQSLQPSLPQPQPRQQQQQPSHQQQLEQQPSQQQPEQLQQQALQQQPNQQQMQHQPSVQPLQMLEPLSQLQFSPRRHQQEHHDRQQPCPSQQQPPCQQQQGQHRSEPQGQQYPQKQQPHTEPHHQQQAQADVMGTPRLQGEPRIAMEEQPTASLWVAATQQTHVQPWGRPGKQPQGIQPNSPARSDSHPQQQAKPRVCMPPELSRQLTKRLHTQQHALDAAMCTTAHTTKLSSKTATRSNTLTTSRMAAHLTMQMTAQATPHMTSQSTVHAISDADPHATATACAFARSTSNAAARATAYATAHTTAHAKTYAAAYTKVQTAEAMAHTAESAQSTSHSDANSVGHTVMRAEGQAIACPATHVVGHKSRHVASLTDVSTRHTTKHTVTHRPTPTAENTQTMRHKATHTMAHVDTTAINNHQVDTTTTAIRH</sequence>
<protein>
    <submittedName>
        <fullName evidence="9">LON peptidase N-terminal domain and RING finger protein 3-like</fullName>
    </submittedName>
</protein>
<dbReference type="SUPFAM" id="SSF88697">
    <property type="entry name" value="PUA domain-like"/>
    <property type="match status" value="1"/>
</dbReference>
<evidence type="ECO:0000259" key="6">
    <source>
        <dbReference type="PROSITE" id="PS50089"/>
    </source>
</evidence>
<gene>
    <name evidence="9" type="primary">LOC116954406</name>
</gene>
<dbReference type="InterPro" id="IPR015947">
    <property type="entry name" value="PUA-like_sf"/>
</dbReference>
<dbReference type="Gene3D" id="3.30.40.10">
    <property type="entry name" value="Zinc/RING finger domain, C3HC4 (zinc finger)"/>
    <property type="match status" value="2"/>
</dbReference>
<feature type="region of interest" description="Disordered" evidence="5">
    <location>
        <begin position="856"/>
        <end position="913"/>
    </location>
</feature>
<dbReference type="PROSITE" id="PS50089">
    <property type="entry name" value="ZF_RING_2"/>
    <property type="match status" value="1"/>
</dbReference>
<dbReference type="InterPro" id="IPR046336">
    <property type="entry name" value="Lon_prtase_N_sf"/>
</dbReference>
<feature type="compositionally biased region" description="Polar residues" evidence="5">
    <location>
        <begin position="958"/>
        <end position="976"/>
    </location>
</feature>
<evidence type="ECO:0000256" key="4">
    <source>
        <dbReference type="PROSITE-ProRule" id="PRU00175"/>
    </source>
</evidence>
<feature type="region of interest" description="Disordered" evidence="5">
    <location>
        <begin position="1157"/>
        <end position="1182"/>
    </location>
</feature>
<feature type="compositionally biased region" description="Low complexity" evidence="5">
    <location>
        <begin position="869"/>
        <end position="900"/>
    </location>
</feature>
<dbReference type="GO" id="GO:0008270">
    <property type="term" value="F:zinc ion binding"/>
    <property type="evidence" value="ECO:0007669"/>
    <property type="project" value="UniProtKB-KW"/>
</dbReference>
<dbReference type="InterPro" id="IPR013083">
    <property type="entry name" value="Znf_RING/FYVE/PHD"/>
</dbReference>
<evidence type="ECO:0000259" key="7">
    <source>
        <dbReference type="PROSITE" id="PS51787"/>
    </source>
</evidence>
<dbReference type="SMART" id="SM00028">
    <property type="entry name" value="TPR"/>
    <property type="match status" value="3"/>
</dbReference>
<feature type="compositionally biased region" description="Pro residues" evidence="5">
    <location>
        <begin position="781"/>
        <end position="795"/>
    </location>
</feature>
<keyword evidence="2 4" id="KW-0863">Zinc-finger</keyword>
<dbReference type="Gene3D" id="1.25.40.10">
    <property type="entry name" value="Tetratricopeptide repeat domain"/>
    <property type="match status" value="1"/>
</dbReference>
<dbReference type="RefSeq" id="XP_032830785.1">
    <property type="nucleotide sequence ID" value="XM_032974894.1"/>
</dbReference>
<dbReference type="InterPro" id="IPR011990">
    <property type="entry name" value="TPR-like_helical_dom_sf"/>
</dbReference>
<feature type="region of interest" description="Disordered" evidence="5">
    <location>
        <begin position="945"/>
        <end position="980"/>
    </location>
</feature>
<dbReference type="GO" id="GO:0005737">
    <property type="term" value="C:cytoplasm"/>
    <property type="evidence" value="ECO:0007669"/>
    <property type="project" value="UniProtKB-ARBA"/>
</dbReference>
<dbReference type="PROSITE" id="PS51787">
    <property type="entry name" value="LON_N"/>
    <property type="match status" value="1"/>
</dbReference>
<dbReference type="GO" id="GO:0061630">
    <property type="term" value="F:ubiquitin protein ligase activity"/>
    <property type="evidence" value="ECO:0007669"/>
    <property type="project" value="TreeGrafter"/>
</dbReference>
<dbReference type="SUPFAM" id="SSF48452">
    <property type="entry name" value="TPR-like"/>
    <property type="match status" value="1"/>
</dbReference>
<proteinExistence type="predicted"/>